<dbReference type="GO" id="GO:0005737">
    <property type="term" value="C:cytoplasm"/>
    <property type="evidence" value="ECO:0007669"/>
    <property type="project" value="TreeGrafter"/>
</dbReference>
<dbReference type="AlphaFoldDB" id="A0A6N8EEQ0"/>
<dbReference type="Gene3D" id="3.30.1490.20">
    <property type="entry name" value="ATP-grasp fold, A domain"/>
    <property type="match status" value="1"/>
</dbReference>
<evidence type="ECO:0000256" key="1">
    <source>
        <dbReference type="ARBA" id="ARBA00023211"/>
    </source>
</evidence>
<protein>
    <recommendedName>
        <fullName evidence="3">ATP-grasp domain-containing protein</fullName>
    </recommendedName>
</protein>
<reference evidence="4 5" key="1">
    <citation type="submission" date="2019-11" db="EMBL/GenBank/DDBJ databases">
        <title>Whole-genome sequence of the anaerobic purple sulfur bacterium Allochromatium palmeri DSM 15591.</title>
        <authorList>
            <person name="Kyndt J.A."/>
            <person name="Meyer T.E."/>
        </authorList>
    </citation>
    <scope>NUCLEOTIDE SEQUENCE [LARGE SCALE GENOMIC DNA]</scope>
    <source>
        <strain evidence="4 5">DSM 15591</strain>
    </source>
</reference>
<organism evidence="4 5">
    <name type="scientific">Allochromatium palmeri</name>
    <dbReference type="NCBI Taxonomy" id="231048"/>
    <lineage>
        <taxon>Bacteria</taxon>
        <taxon>Pseudomonadati</taxon>
        <taxon>Pseudomonadota</taxon>
        <taxon>Gammaproteobacteria</taxon>
        <taxon>Chromatiales</taxon>
        <taxon>Chromatiaceae</taxon>
        <taxon>Allochromatium</taxon>
    </lineage>
</organism>
<dbReference type="Proteomes" id="UP000434044">
    <property type="component" value="Unassembled WGS sequence"/>
</dbReference>
<dbReference type="Gene3D" id="3.30.470.20">
    <property type="entry name" value="ATP-grasp fold, B domain"/>
    <property type="match status" value="2"/>
</dbReference>
<keyword evidence="2" id="KW-0547">Nucleotide-binding</keyword>
<keyword evidence="2" id="KW-0067">ATP-binding</keyword>
<dbReference type="InterPro" id="IPR013651">
    <property type="entry name" value="ATP-grasp_RimK-type"/>
</dbReference>
<dbReference type="PANTHER" id="PTHR21621">
    <property type="entry name" value="RIBOSOMAL PROTEIN S6 MODIFICATION PROTEIN"/>
    <property type="match status" value="1"/>
</dbReference>
<dbReference type="Pfam" id="PF02786">
    <property type="entry name" value="CPSase_L_D2"/>
    <property type="match status" value="1"/>
</dbReference>
<dbReference type="Pfam" id="PF08443">
    <property type="entry name" value="RimK"/>
    <property type="match status" value="1"/>
</dbReference>
<evidence type="ECO:0000313" key="4">
    <source>
        <dbReference type="EMBL" id="MTW22762.1"/>
    </source>
</evidence>
<dbReference type="GO" id="GO:0046872">
    <property type="term" value="F:metal ion binding"/>
    <property type="evidence" value="ECO:0007669"/>
    <property type="project" value="InterPro"/>
</dbReference>
<sequence length="664" mass="72650">MPTQARLAPNPLILDGYGFGYPQPVLIGALSWPRRMRVAAVQTLEKHLDYLPDRAPRPRSSLQLCDWFLHLAWQMQTHAHIPLLQPGRLLWVRSADDGYRSQFVAPYVAAEALLLCLHWLADTLTALDDAAPGAATEAAATASSDRLRRLRERLARDSGQGINTPRILRAAVELRVPFTRLDSKAYMIGQGPHSRWMRSTYTDRTSAISSGFARHKQLTARILSLHGLPAPQHFAAGSADEAVRRARQLGFPVVIKPDDLDGGKGVHAGLRNEALVRQCHAEARRHSRNILVEKHVEGRDYRLTVFEGRLIKATERIPGGVTGNGVESVRRLIDSANQLPDIQQRTKDRGKPLLQLDTEAIDLLAEAGLTPDSIPPEGDFIRLRRRANVSTGGRTRMVGGEVHPDNERLAIRAAAAMRLDIAGIDLIIPDIGRSWLESEAIICEVNAQPQIGEIDQPGLYKEIIPTLLGGNGRIPVALVLKVRRKGTGAVLERLRTPFAAGADKTVLAGHGLLRLDRHELSRPAEFGYPQATQAALAQPEAERALLVASPADILSHGLPTPYIDLLIIHPETAIDTRLEERLGRLARLLQPHIEGAIVCREGDPLATALIARWPNASPPRMIAYAREAQPMRLVSHNGEPAPSSANTALLARLAEALATPSKAA</sequence>
<dbReference type="InterPro" id="IPR013815">
    <property type="entry name" value="ATP_grasp_subdomain_1"/>
</dbReference>
<dbReference type="GO" id="GO:0016879">
    <property type="term" value="F:ligase activity, forming carbon-nitrogen bonds"/>
    <property type="evidence" value="ECO:0007669"/>
    <property type="project" value="TreeGrafter"/>
</dbReference>
<keyword evidence="5" id="KW-1185">Reference proteome</keyword>
<dbReference type="GO" id="GO:0005524">
    <property type="term" value="F:ATP binding"/>
    <property type="evidence" value="ECO:0007669"/>
    <property type="project" value="UniProtKB-UniRule"/>
</dbReference>
<evidence type="ECO:0000313" key="5">
    <source>
        <dbReference type="Proteomes" id="UP000434044"/>
    </source>
</evidence>
<dbReference type="InterPro" id="IPR011761">
    <property type="entry name" value="ATP-grasp"/>
</dbReference>
<comment type="caution">
    <text evidence="4">The sequence shown here is derived from an EMBL/GenBank/DDBJ whole genome shotgun (WGS) entry which is preliminary data.</text>
</comment>
<accession>A0A6N8EEQ0</accession>
<name>A0A6N8EEQ0_9GAMM</name>
<evidence type="ECO:0000256" key="2">
    <source>
        <dbReference type="PROSITE-ProRule" id="PRU00409"/>
    </source>
</evidence>
<dbReference type="PROSITE" id="PS50975">
    <property type="entry name" value="ATP_GRASP"/>
    <property type="match status" value="1"/>
</dbReference>
<dbReference type="InterPro" id="IPR005479">
    <property type="entry name" value="CPAse_ATP-bd"/>
</dbReference>
<proteinExistence type="predicted"/>
<feature type="domain" description="ATP-grasp" evidence="3">
    <location>
        <begin position="220"/>
        <end position="484"/>
    </location>
</feature>
<evidence type="ECO:0000259" key="3">
    <source>
        <dbReference type="PROSITE" id="PS50975"/>
    </source>
</evidence>
<gene>
    <name evidence="4" type="ORF">GJ668_17000</name>
</gene>
<dbReference type="OrthoDB" id="9803907at2"/>
<dbReference type="PANTHER" id="PTHR21621:SF0">
    <property type="entry name" value="BETA-CITRYLGLUTAMATE SYNTHASE B-RELATED"/>
    <property type="match status" value="1"/>
</dbReference>
<keyword evidence="1" id="KW-0464">Manganese</keyword>
<dbReference type="EMBL" id="WNKT01000052">
    <property type="protein sequence ID" value="MTW22762.1"/>
    <property type="molecule type" value="Genomic_DNA"/>
</dbReference>
<dbReference type="SUPFAM" id="SSF56059">
    <property type="entry name" value="Glutathione synthetase ATP-binding domain-like"/>
    <property type="match status" value="1"/>
</dbReference>